<dbReference type="Proteomes" id="UP000683925">
    <property type="component" value="Unassembled WGS sequence"/>
</dbReference>
<accession>A0A8S1XSA7</accession>
<gene>
    <name evidence="1" type="ORF">POCTA_138.1.T1310089</name>
</gene>
<name>A0A8S1XSA7_PAROT</name>
<dbReference type="EMBL" id="CAJJDP010000131">
    <property type="protein sequence ID" value="CAD8203937.1"/>
    <property type="molecule type" value="Genomic_DNA"/>
</dbReference>
<proteinExistence type="predicted"/>
<keyword evidence="2" id="KW-1185">Reference proteome</keyword>
<protein>
    <submittedName>
        <fullName evidence="1">Uncharacterized protein</fullName>
    </submittedName>
</protein>
<reference evidence="1" key="1">
    <citation type="submission" date="2021-01" db="EMBL/GenBank/DDBJ databases">
        <authorList>
            <consortium name="Genoscope - CEA"/>
            <person name="William W."/>
        </authorList>
    </citation>
    <scope>NUCLEOTIDE SEQUENCE</scope>
</reference>
<organism evidence="1 2">
    <name type="scientific">Paramecium octaurelia</name>
    <dbReference type="NCBI Taxonomy" id="43137"/>
    <lineage>
        <taxon>Eukaryota</taxon>
        <taxon>Sar</taxon>
        <taxon>Alveolata</taxon>
        <taxon>Ciliophora</taxon>
        <taxon>Intramacronucleata</taxon>
        <taxon>Oligohymenophorea</taxon>
        <taxon>Peniculida</taxon>
        <taxon>Parameciidae</taxon>
        <taxon>Paramecium</taxon>
    </lineage>
</organism>
<sequence>MSYLFIQIYHFILNCQKLLLEPLNLYQNPTQQIRIQITMTFMLLRKMDILKWIFPHIKQTQDLKKQEISYFHQFMQHIKKKMQENQSENQPMTFHTIKVQQNLQNQKKQLQTYLNQKKIGYFDFQDVLDSIYVYGQFFQVILLINHSLNILTIFHFQYFFSQSQPRDQISLKICKYESIQHRYNKLSVKSSIAKLRVFESIQVIMFPLFNYCLFNYKNINQEFLGQIETIKHVTKKHFSQGFYVYNQRSVIDYEISS</sequence>
<evidence type="ECO:0000313" key="2">
    <source>
        <dbReference type="Proteomes" id="UP000683925"/>
    </source>
</evidence>
<dbReference type="AlphaFoldDB" id="A0A8S1XSA7"/>
<evidence type="ECO:0000313" key="1">
    <source>
        <dbReference type="EMBL" id="CAD8203937.1"/>
    </source>
</evidence>
<comment type="caution">
    <text evidence="1">The sequence shown here is derived from an EMBL/GenBank/DDBJ whole genome shotgun (WGS) entry which is preliminary data.</text>
</comment>